<dbReference type="PANTHER" id="PTHR33508">
    <property type="entry name" value="UPF0056 MEMBRANE PROTEIN YHCE"/>
    <property type="match status" value="1"/>
</dbReference>
<comment type="subcellular location">
    <subcellularLocation>
        <location evidence="1 7">Cell membrane</location>
        <topology evidence="1 7">Multi-pass membrane protein</topology>
    </subcellularLocation>
</comment>
<feature type="transmembrane region" description="Helical" evidence="7">
    <location>
        <begin position="12"/>
        <end position="33"/>
    </location>
</feature>
<dbReference type="Pfam" id="PF01914">
    <property type="entry name" value="MarC"/>
    <property type="match status" value="1"/>
</dbReference>
<feature type="transmembrane region" description="Helical" evidence="7">
    <location>
        <begin position="107"/>
        <end position="125"/>
    </location>
</feature>
<keyword evidence="5 7" id="KW-1133">Transmembrane helix</keyword>
<dbReference type="EMBL" id="JBHTJM010000009">
    <property type="protein sequence ID" value="MFD0964526.1"/>
    <property type="molecule type" value="Genomic_DNA"/>
</dbReference>
<gene>
    <name evidence="8" type="ORF">ACFQ1O_10980</name>
</gene>
<evidence type="ECO:0000313" key="9">
    <source>
        <dbReference type="Proteomes" id="UP001596997"/>
    </source>
</evidence>
<sequence length="194" mass="20581">MNINFLEIAKASMILFAVIDIIGSLPIVVKLKANAGGKIESGKASLVAGGIMLLFLFVGEKILGFIGIDVGSFAIAGAFILFFMALEMVLGISLFKQDENMVKTASIVPLAFPMIAGAGSMTSILSLRAEYASINISIAIVINIAIVFLVLKMSGWFEKKLGTGGIAIIEKIFGIILLAIAVKLFTTGIKNIFY</sequence>
<comment type="caution">
    <text evidence="8">The sequence shown here is derived from an EMBL/GenBank/DDBJ whole genome shotgun (WGS) entry which is preliminary data.</text>
</comment>
<feature type="transmembrane region" description="Helical" evidence="7">
    <location>
        <begin position="172"/>
        <end position="193"/>
    </location>
</feature>
<feature type="transmembrane region" description="Helical" evidence="7">
    <location>
        <begin position="131"/>
        <end position="151"/>
    </location>
</feature>
<evidence type="ECO:0000256" key="6">
    <source>
        <dbReference type="ARBA" id="ARBA00023136"/>
    </source>
</evidence>
<evidence type="ECO:0000256" key="2">
    <source>
        <dbReference type="ARBA" id="ARBA00009784"/>
    </source>
</evidence>
<proteinExistence type="inferred from homology"/>
<evidence type="ECO:0000256" key="7">
    <source>
        <dbReference type="RuleBase" id="RU362048"/>
    </source>
</evidence>
<name>A0ABW3I429_9FLAO</name>
<evidence type="ECO:0000256" key="5">
    <source>
        <dbReference type="ARBA" id="ARBA00022989"/>
    </source>
</evidence>
<evidence type="ECO:0000256" key="3">
    <source>
        <dbReference type="ARBA" id="ARBA00022475"/>
    </source>
</evidence>
<keyword evidence="4 7" id="KW-0812">Transmembrane</keyword>
<reference evidence="9" key="1">
    <citation type="journal article" date="2019" name="Int. J. Syst. Evol. Microbiol.">
        <title>The Global Catalogue of Microorganisms (GCM) 10K type strain sequencing project: providing services to taxonomists for standard genome sequencing and annotation.</title>
        <authorList>
            <consortium name="The Broad Institute Genomics Platform"/>
            <consortium name="The Broad Institute Genome Sequencing Center for Infectious Disease"/>
            <person name="Wu L."/>
            <person name="Ma J."/>
        </authorList>
    </citation>
    <scope>NUCLEOTIDE SEQUENCE [LARGE SCALE GENOMIC DNA]</scope>
    <source>
        <strain evidence="9">CCUG 62114</strain>
    </source>
</reference>
<dbReference type="InterPro" id="IPR002771">
    <property type="entry name" value="Multi_antbiot-R_MarC"/>
</dbReference>
<evidence type="ECO:0000256" key="1">
    <source>
        <dbReference type="ARBA" id="ARBA00004651"/>
    </source>
</evidence>
<comment type="similarity">
    <text evidence="2 7">Belongs to the UPF0056 (MarC) family.</text>
</comment>
<organism evidence="8 9">
    <name type="scientific">Pseudofulvibacter geojedonensis</name>
    <dbReference type="NCBI Taxonomy" id="1123758"/>
    <lineage>
        <taxon>Bacteria</taxon>
        <taxon>Pseudomonadati</taxon>
        <taxon>Bacteroidota</taxon>
        <taxon>Flavobacteriia</taxon>
        <taxon>Flavobacteriales</taxon>
        <taxon>Flavobacteriaceae</taxon>
        <taxon>Pseudofulvibacter</taxon>
    </lineage>
</organism>
<dbReference type="RefSeq" id="WP_377716070.1">
    <property type="nucleotide sequence ID" value="NZ_JBHTJM010000009.1"/>
</dbReference>
<feature type="transmembrane region" description="Helical" evidence="7">
    <location>
        <begin position="74"/>
        <end position="95"/>
    </location>
</feature>
<keyword evidence="3" id="KW-1003">Cell membrane</keyword>
<keyword evidence="9" id="KW-1185">Reference proteome</keyword>
<evidence type="ECO:0000256" key="4">
    <source>
        <dbReference type="ARBA" id="ARBA00022692"/>
    </source>
</evidence>
<feature type="transmembrane region" description="Helical" evidence="7">
    <location>
        <begin position="45"/>
        <end position="68"/>
    </location>
</feature>
<evidence type="ECO:0000313" key="8">
    <source>
        <dbReference type="EMBL" id="MFD0964526.1"/>
    </source>
</evidence>
<dbReference type="PANTHER" id="PTHR33508:SF1">
    <property type="entry name" value="UPF0056 MEMBRANE PROTEIN YHCE"/>
    <property type="match status" value="1"/>
</dbReference>
<dbReference type="Proteomes" id="UP001596997">
    <property type="component" value="Unassembled WGS sequence"/>
</dbReference>
<protein>
    <recommendedName>
        <fullName evidence="7">UPF0056 membrane protein</fullName>
    </recommendedName>
</protein>
<keyword evidence="6 7" id="KW-0472">Membrane</keyword>
<accession>A0ABW3I429</accession>